<dbReference type="AlphaFoldDB" id="A0A0E9WUW2"/>
<protein>
    <submittedName>
        <fullName evidence="1">Uncharacterized protein</fullName>
    </submittedName>
</protein>
<sequence>MTAYWFWVNYRLPLHNNTGMVTCSFRKTTPSFLFKQQATVIPCFHSIYMMAYSAPPSVLCLNLS</sequence>
<dbReference type="EMBL" id="GBXM01014365">
    <property type="protein sequence ID" value="JAH94212.1"/>
    <property type="molecule type" value="Transcribed_RNA"/>
</dbReference>
<name>A0A0E9WUW2_ANGAN</name>
<reference evidence="1" key="2">
    <citation type="journal article" date="2015" name="Fish Shellfish Immunol.">
        <title>Early steps in the European eel (Anguilla anguilla)-Vibrio vulnificus interaction in the gills: Role of the RtxA13 toxin.</title>
        <authorList>
            <person name="Callol A."/>
            <person name="Pajuelo D."/>
            <person name="Ebbesson L."/>
            <person name="Teles M."/>
            <person name="MacKenzie S."/>
            <person name="Amaro C."/>
        </authorList>
    </citation>
    <scope>NUCLEOTIDE SEQUENCE</scope>
</reference>
<reference evidence="1" key="1">
    <citation type="submission" date="2014-11" db="EMBL/GenBank/DDBJ databases">
        <authorList>
            <person name="Amaro Gonzalez C."/>
        </authorList>
    </citation>
    <scope>NUCLEOTIDE SEQUENCE</scope>
</reference>
<organism evidence="1">
    <name type="scientific">Anguilla anguilla</name>
    <name type="common">European freshwater eel</name>
    <name type="synonym">Muraena anguilla</name>
    <dbReference type="NCBI Taxonomy" id="7936"/>
    <lineage>
        <taxon>Eukaryota</taxon>
        <taxon>Metazoa</taxon>
        <taxon>Chordata</taxon>
        <taxon>Craniata</taxon>
        <taxon>Vertebrata</taxon>
        <taxon>Euteleostomi</taxon>
        <taxon>Actinopterygii</taxon>
        <taxon>Neopterygii</taxon>
        <taxon>Teleostei</taxon>
        <taxon>Anguilliformes</taxon>
        <taxon>Anguillidae</taxon>
        <taxon>Anguilla</taxon>
    </lineage>
</organism>
<evidence type="ECO:0000313" key="1">
    <source>
        <dbReference type="EMBL" id="JAH94212.1"/>
    </source>
</evidence>
<accession>A0A0E9WUW2</accession>
<proteinExistence type="predicted"/>